<dbReference type="InterPro" id="IPR001796">
    <property type="entry name" value="DHFR_dom"/>
</dbReference>
<dbReference type="PROSITE" id="PS51330">
    <property type="entry name" value="DHFR_2"/>
    <property type="match status" value="1"/>
</dbReference>
<comment type="similarity">
    <text evidence="6">Belongs to the dihydrofolate reductase family.</text>
</comment>
<sequence>MKLALIAAIGDGGAIGYKGQMPWKCSNDLKHFKQVTSADDAALVMGRRTWDSLPEPKLPGRVCVVLTSQPITGRCLSASNFDDAIKMIEGLGLKKTFIIGGSLLFNEYYEKCDELYLTYIEAPIENADTFFNPIIKPQVWRAIESTIHTDCQITRWVKR</sequence>
<evidence type="ECO:0000313" key="8">
    <source>
        <dbReference type="EMBL" id="QBJ02534.1"/>
    </source>
</evidence>
<evidence type="ECO:0000256" key="3">
    <source>
        <dbReference type="ARBA" id="ARBA00022563"/>
    </source>
</evidence>
<dbReference type="GO" id="GO:0046654">
    <property type="term" value="P:tetrahydrofolate biosynthetic process"/>
    <property type="evidence" value="ECO:0007669"/>
    <property type="project" value="InterPro"/>
</dbReference>
<dbReference type="PRINTS" id="PR00070">
    <property type="entry name" value="DHFR"/>
</dbReference>
<reference evidence="8 9" key="1">
    <citation type="submission" date="2019-02" db="EMBL/GenBank/DDBJ databases">
        <authorList>
            <person name="Frampton R.A."/>
            <person name="Wojtus J.K."/>
            <person name="Fineran P.C."/>
            <person name="Hendrickson H.L."/>
        </authorList>
    </citation>
    <scope>NUCLEOTIDE SEQUENCE [LARGE SCALE GENOMIC DNA]</scope>
</reference>
<evidence type="ECO:0000256" key="2">
    <source>
        <dbReference type="ARBA" id="ARBA00012856"/>
    </source>
</evidence>
<dbReference type="GO" id="GO:0046452">
    <property type="term" value="P:dihydrofolate metabolic process"/>
    <property type="evidence" value="ECO:0007669"/>
    <property type="project" value="TreeGrafter"/>
</dbReference>
<keyword evidence="9" id="KW-1185">Reference proteome</keyword>
<keyword evidence="5" id="KW-0560">Oxidoreductase</keyword>
<proteinExistence type="inferred from homology"/>
<dbReference type="PANTHER" id="PTHR48069">
    <property type="entry name" value="DIHYDROFOLATE REDUCTASE"/>
    <property type="match status" value="1"/>
</dbReference>
<dbReference type="Pfam" id="PF00186">
    <property type="entry name" value="DHFR_1"/>
    <property type="match status" value="1"/>
</dbReference>
<dbReference type="GO" id="GO:0050661">
    <property type="term" value="F:NADP binding"/>
    <property type="evidence" value="ECO:0007669"/>
    <property type="project" value="InterPro"/>
</dbReference>
<protein>
    <recommendedName>
        <fullName evidence="2">dihydrofolate reductase</fullName>
        <ecNumber evidence="2">1.5.1.3</ecNumber>
    </recommendedName>
</protein>
<keyword evidence="3" id="KW-0554">One-carbon metabolism</keyword>
<dbReference type="Gene3D" id="3.40.430.10">
    <property type="entry name" value="Dihydrofolate Reductase, subunit A"/>
    <property type="match status" value="1"/>
</dbReference>
<evidence type="ECO:0000259" key="7">
    <source>
        <dbReference type="PROSITE" id="PS51330"/>
    </source>
</evidence>
<comment type="pathway">
    <text evidence="1">Cofactor biosynthesis; tetrahydrofolate biosynthesis; 5,6,7,8-tetrahydrofolate from 7,8-dihydrofolate: step 1/1.</text>
</comment>
<name>A0A481W569_9CAUD</name>
<dbReference type="PROSITE" id="PS00075">
    <property type="entry name" value="DHFR_1"/>
    <property type="match status" value="1"/>
</dbReference>
<gene>
    <name evidence="8" type="ORF">PSA21_4</name>
</gene>
<dbReference type="GO" id="GO:0004146">
    <property type="term" value="F:dihydrofolate reductase activity"/>
    <property type="evidence" value="ECO:0007669"/>
    <property type="project" value="UniProtKB-EC"/>
</dbReference>
<evidence type="ECO:0000256" key="1">
    <source>
        <dbReference type="ARBA" id="ARBA00004903"/>
    </source>
</evidence>
<evidence type="ECO:0000256" key="5">
    <source>
        <dbReference type="ARBA" id="ARBA00023002"/>
    </source>
</evidence>
<evidence type="ECO:0000256" key="4">
    <source>
        <dbReference type="ARBA" id="ARBA00022857"/>
    </source>
</evidence>
<dbReference type="Proteomes" id="UP000294134">
    <property type="component" value="Segment"/>
</dbReference>
<evidence type="ECO:0000313" key="9">
    <source>
        <dbReference type="Proteomes" id="UP000294134"/>
    </source>
</evidence>
<dbReference type="InterPro" id="IPR012259">
    <property type="entry name" value="DHFR"/>
</dbReference>
<dbReference type="GO" id="GO:0046655">
    <property type="term" value="P:folic acid metabolic process"/>
    <property type="evidence" value="ECO:0007669"/>
    <property type="project" value="TreeGrafter"/>
</dbReference>
<organism evidence="8 9">
    <name type="scientific">Pseudomonas phage Psa21</name>
    <dbReference type="NCBI Taxonomy" id="2530023"/>
    <lineage>
        <taxon>Viruses</taxon>
        <taxon>Duplodnaviria</taxon>
        <taxon>Heunggongvirae</taxon>
        <taxon>Uroviricota</taxon>
        <taxon>Caudoviricetes</taxon>
        <taxon>Chimalliviridae</taxon>
        <taxon>Tepukevirus</taxon>
        <taxon>Tepukevirus Psa21</taxon>
    </lineage>
</organism>
<evidence type="ECO:0000256" key="6">
    <source>
        <dbReference type="RuleBase" id="RU004474"/>
    </source>
</evidence>
<dbReference type="GO" id="GO:0006730">
    <property type="term" value="P:one-carbon metabolic process"/>
    <property type="evidence" value="ECO:0007669"/>
    <property type="project" value="UniProtKB-KW"/>
</dbReference>
<dbReference type="InterPro" id="IPR024072">
    <property type="entry name" value="DHFR-like_dom_sf"/>
</dbReference>
<keyword evidence="4" id="KW-0521">NADP</keyword>
<dbReference type="CDD" id="cd00209">
    <property type="entry name" value="DHFR"/>
    <property type="match status" value="1"/>
</dbReference>
<dbReference type="EMBL" id="MK552327">
    <property type="protein sequence ID" value="QBJ02534.1"/>
    <property type="molecule type" value="Genomic_DNA"/>
</dbReference>
<feature type="domain" description="DHFR" evidence="7">
    <location>
        <begin position="2"/>
        <end position="159"/>
    </location>
</feature>
<dbReference type="InterPro" id="IPR017925">
    <property type="entry name" value="DHFR_CS"/>
</dbReference>
<dbReference type="EC" id="1.5.1.3" evidence="2"/>
<dbReference type="SUPFAM" id="SSF53597">
    <property type="entry name" value="Dihydrofolate reductase-like"/>
    <property type="match status" value="1"/>
</dbReference>
<accession>A0A481W569</accession>
<dbReference type="PANTHER" id="PTHR48069:SF3">
    <property type="entry name" value="DIHYDROFOLATE REDUCTASE"/>
    <property type="match status" value="1"/>
</dbReference>